<dbReference type="AlphaFoldDB" id="A0AAP8BH02"/>
<dbReference type="Proteomes" id="UP000236165">
    <property type="component" value="Unassembled WGS sequence"/>
</dbReference>
<protein>
    <submittedName>
        <fullName evidence="2">Uncharacterized protein</fullName>
    </submittedName>
</protein>
<dbReference type="Proteomes" id="UP000006976">
    <property type="component" value="Unassembled WGS sequence"/>
</dbReference>
<dbReference type="Proteomes" id="UP000194131">
    <property type="component" value="Unassembled WGS sequence"/>
</dbReference>
<organism evidence="2 5">
    <name type="scientific">Bacillus mycoides</name>
    <dbReference type="NCBI Taxonomy" id="1405"/>
    <lineage>
        <taxon>Bacteria</taxon>
        <taxon>Bacillati</taxon>
        <taxon>Bacillota</taxon>
        <taxon>Bacilli</taxon>
        <taxon>Bacillales</taxon>
        <taxon>Bacillaceae</taxon>
        <taxon>Bacillus</taxon>
        <taxon>Bacillus cereus group</taxon>
    </lineage>
</organism>
<proteinExistence type="predicted"/>
<dbReference type="EMBL" id="MRWU01000001">
    <property type="protein sequence ID" value="OSX96597.1"/>
    <property type="molecule type" value="Genomic_DNA"/>
</dbReference>
<reference evidence="1 4" key="1">
    <citation type="submission" date="2012-04" db="EMBL/GenBank/DDBJ databases">
        <title>The Genome Sequence of Bacillus cereus VD078.</title>
        <authorList>
            <consortium name="The Broad Institute Genome Sequencing Platform"/>
            <consortium name="The Broad Institute Genome Sequencing Center for Infectious Disease"/>
            <person name="Feldgarden M."/>
            <person name="Van der Auwera G.A."/>
            <person name="Mahillon J."/>
            <person name="Duprez V."/>
            <person name="Timmery S."/>
            <person name="Mattelet C."/>
            <person name="Dierick K."/>
            <person name="Sun M."/>
            <person name="Yu Z."/>
            <person name="Zhu L."/>
            <person name="Hu X."/>
            <person name="Shank E.B."/>
            <person name="Swiecicka I."/>
            <person name="Hansen B.M."/>
            <person name="Andrup L."/>
            <person name="Young S.K."/>
            <person name="Zeng Q."/>
            <person name="Gargeya S."/>
            <person name="Fitzgerald M."/>
            <person name="Haas B."/>
            <person name="Abouelleil A."/>
            <person name="Alvarado L."/>
            <person name="Arachchi H.M."/>
            <person name="Berlin A."/>
            <person name="Chapman S.B."/>
            <person name="Goldberg J."/>
            <person name="Griggs A."/>
            <person name="Gujja S."/>
            <person name="Hansen M."/>
            <person name="Howarth C."/>
            <person name="Imamovic A."/>
            <person name="Larimer J."/>
            <person name="McCowen C."/>
            <person name="Montmayeur A."/>
            <person name="Murphy C."/>
            <person name="Neiman D."/>
            <person name="Pearson M."/>
            <person name="Priest M."/>
            <person name="Roberts A."/>
            <person name="Saif S."/>
            <person name="Shea T."/>
            <person name="Sisk P."/>
            <person name="Sykes S."/>
            <person name="Wortman J."/>
            <person name="Nusbaum C."/>
            <person name="Birren B."/>
        </authorList>
    </citation>
    <scope>NUCLEOTIDE SEQUENCE [LARGE SCALE GENOMIC DNA]</scope>
    <source>
        <strain evidence="1 4">VD078</strain>
    </source>
</reference>
<evidence type="ECO:0000313" key="2">
    <source>
        <dbReference type="EMBL" id="OSX96597.1"/>
    </source>
</evidence>
<dbReference type="KEGG" id="bmyo:BG05_2974"/>
<sequence length="67" mass="7861">MNIKWNSENIIFETLREAEVWTDSIGNEIYGRVYDGYVTPDYKIAYVLLAEVPHFKVHTEIDVNNEP</sequence>
<evidence type="ECO:0000313" key="3">
    <source>
        <dbReference type="EMBL" id="PJN59932.1"/>
    </source>
</evidence>
<dbReference type="EMBL" id="AHEV01000012">
    <property type="protein sequence ID" value="EJR42011.1"/>
    <property type="molecule type" value="Genomic_DNA"/>
</dbReference>
<evidence type="ECO:0000313" key="4">
    <source>
        <dbReference type="Proteomes" id="UP000006976"/>
    </source>
</evidence>
<reference evidence="3 6" key="2">
    <citation type="submission" date="2016-10" db="EMBL/GenBank/DDBJ databases">
        <title>Genome Sequence of Bacillus weihenstephanensis GM6LP.</title>
        <authorList>
            <person name="Poehlein A."/>
            <person name="Wemheuer F."/>
            <person name="Hollensteiner J."/>
            <person name="Wemheuer B."/>
        </authorList>
    </citation>
    <scope>NUCLEOTIDE SEQUENCE [LARGE SCALE GENOMIC DNA]</scope>
    <source>
        <strain evidence="3 6">GM6LP</strain>
    </source>
</reference>
<evidence type="ECO:0000313" key="1">
    <source>
        <dbReference type="EMBL" id="EJR42011.1"/>
    </source>
</evidence>
<gene>
    <name evidence="3" type="ORF">BACWE_58550</name>
    <name evidence="1" type="ORF">III_02438</name>
    <name evidence="2" type="ORF">S3E15_00228</name>
</gene>
<reference evidence="2 5" key="3">
    <citation type="submission" date="2016-12" db="EMBL/GenBank/DDBJ databases">
        <title>Genome Sequences of Twelve Sporeforming Bacillus Species Isolated from Foods.</title>
        <authorList>
            <person name="De Jong A."/>
            <person name="Holsappel S."/>
            <person name="Kuipers O.P."/>
        </authorList>
    </citation>
    <scope>NUCLEOTIDE SEQUENCE [LARGE SCALE GENOMIC DNA]</scope>
    <source>
        <strain evidence="2 5">S3E15</strain>
    </source>
</reference>
<name>A0AAP8BH02_BACMY</name>
<comment type="caution">
    <text evidence="2">The sequence shown here is derived from an EMBL/GenBank/DDBJ whole genome shotgun (WGS) entry which is preliminary data.</text>
</comment>
<accession>A0AAP8BH02</accession>
<evidence type="ECO:0000313" key="6">
    <source>
        <dbReference type="Proteomes" id="UP000236165"/>
    </source>
</evidence>
<dbReference type="EMBL" id="MKZQ01000095">
    <property type="protein sequence ID" value="PJN59932.1"/>
    <property type="molecule type" value="Genomic_DNA"/>
</dbReference>
<evidence type="ECO:0000313" key="5">
    <source>
        <dbReference type="Proteomes" id="UP000194131"/>
    </source>
</evidence>